<dbReference type="InterPro" id="IPR016032">
    <property type="entry name" value="Sig_transdc_resp-reg_C-effctor"/>
</dbReference>
<dbReference type="SUPFAM" id="SSF46894">
    <property type="entry name" value="C-terminal effector domain of the bipartite response regulators"/>
    <property type="match status" value="1"/>
</dbReference>
<keyword evidence="5" id="KW-0597">Phosphoprotein</keyword>
<evidence type="ECO:0000256" key="5">
    <source>
        <dbReference type="PROSITE-ProRule" id="PRU00169"/>
    </source>
</evidence>
<name>A0ABT2UR84_9BACL</name>
<dbReference type="SUPFAM" id="SSF48452">
    <property type="entry name" value="TPR-like"/>
    <property type="match status" value="1"/>
</dbReference>
<dbReference type="PANTHER" id="PTHR35807:SF2">
    <property type="entry name" value="TRANSCRIPTIONAL ACTIVATOR DOMAIN"/>
    <property type="match status" value="1"/>
</dbReference>
<dbReference type="Pfam" id="PF03704">
    <property type="entry name" value="BTAD"/>
    <property type="match status" value="1"/>
</dbReference>
<dbReference type="InterPro" id="IPR001789">
    <property type="entry name" value="Sig_transdc_resp-reg_receiver"/>
</dbReference>
<dbReference type="Gene3D" id="3.40.50.2300">
    <property type="match status" value="1"/>
</dbReference>
<dbReference type="RefSeq" id="WP_262687990.1">
    <property type="nucleotide sequence ID" value="NZ_JAOQIO010000113.1"/>
</dbReference>
<keyword evidence="1" id="KW-0902">Two-component regulatory system</keyword>
<dbReference type="EMBL" id="JAOQIO010000113">
    <property type="protein sequence ID" value="MCU6797170.1"/>
    <property type="molecule type" value="Genomic_DNA"/>
</dbReference>
<dbReference type="PROSITE" id="PS50110">
    <property type="entry name" value="RESPONSE_REGULATORY"/>
    <property type="match status" value="1"/>
</dbReference>
<keyword evidence="4" id="KW-0804">Transcription</keyword>
<dbReference type="InterPro" id="IPR051677">
    <property type="entry name" value="AfsR-DnrI-RedD_regulator"/>
</dbReference>
<accession>A0ABT2UR84</accession>
<keyword evidence="8" id="KW-1185">Reference proteome</keyword>
<dbReference type="Gene3D" id="1.25.40.10">
    <property type="entry name" value="Tetratricopeptide repeat domain"/>
    <property type="match status" value="1"/>
</dbReference>
<dbReference type="Pfam" id="PF00072">
    <property type="entry name" value="Response_reg"/>
    <property type="match status" value="1"/>
</dbReference>
<dbReference type="InterPro" id="IPR011006">
    <property type="entry name" value="CheY-like_superfamily"/>
</dbReference>
<dbReference type="InterPro" id="IPR036388">
    <property type="entry name" value="WH-like_DNA-bd_sf"/>
</dbReference>
<dbReference type="SMART" id="SM01043">
    <property type="entry name" value="BTAD"/>
    <property type="match status" value="1"/>
</dbReference>
<evidence type="ECO:0000256" key="2">
    <source>
        <dbReference type="ARBA" id="ARBA00023015"/>
    </source>
</evidence>
<dbReference type="PANTHER" id="PTHR35807">
    <property type="entry name" value="TRANSCRIPTIONAL REGULATOR REDD-RELATED"/>
    <property type="match status" value="1"/>
</dbReference>
<gene>
    <name evidence="7" type="ORF">OB236_34075</name>
</gene>
<dbReference type="Gene3D" id="1.10.10.10">
    <property type="entry name" value="Winged helix-like DNA-binding domain superfamily/Winged helix DNA-binding domain"/>
    <property type="match status" value="1"/>
</dbReference>
<comment type="caution">
    <text evidence="7">The sequence shown here is derived from an EMBL/GenBank/DDBJ whole genome shotgun (WGS) entry which is preliminary data.</text>
</comment>
<evidence type="ECO:0000256" key="1">
    <source>
        <dbReference type="ARBA" id="ARBA00023012"/>
    </source>
</evidence>
<proteinExistence type="predicted"/>
<evidence type="ECO:0000256" key="4">
    <source>
        <dbReference type="ARBA" id="ARBA00023163"/>
    </source>
</evidence>
<dbReference type="SMART" id="SM00448">
    <property type="entry name" value="REC"/>
    <property type="match status" value="1"/>
</dbReference>
<evidence type="ECO:0000313" key="7">
    <source>
        <dbReference type="EMBL" id="MCU6797170.1"/>
    </source>
</evidence>
<protein>
    <submittedName>
        <fullName evidence="7">Response regulator</fullName>
    </submittedName>
</protein>
<dbReference type="SUPFAM" id="SSF52172">
    <property type="entry name" value="CheY-like"/>
    <property type="match status" value="1"/>
</dbReference>
<reference evidence="7 8" key="1">
    <citation type="submission" date="2022-09" db="EMBL/GenBank/DDBJ databases">
        <authorList>
            <person name="Han X.L."/>
            <person name="Wang Q."/>
            <person name="Lu T."/>
        </authorList>
    </citation>
    <scope>NUCLEOTIDE SEQUENCE [LARGE SCALE GENOMIC DNA]</scope>
    <source>
        <strain evidence="7 8">WQ 127069</strain>
    </source>
</reference>
<dbReference type="Proteomes" id="UP001652445">
    <property type="component" value="Unassembled WGS sequence"/>
</dbReference>
<keyword evidence="3" id="KW-0238">DNA-binding</keyword>
<keyword evidence="2" id="KW-0805">Transcription regulation</keyword>
<dbReference type="InterPro" id="IPR011990">
    <property type="entry name" value="TPR-like_helical_dom_sf"/>
</dbReference>
<feature type="domain" description="Response regulatory" evidence="6">
    <location>
        <begin position="2"/>
        <end position="116"/>
    </location>
</feature>
<sequence length="381" mass="44862">MKVVLVDDERLALIRLEKMLGEFPDCEVIASYLNAKLAISHIGEFQPDAVFLDIHMPGLDGLRATERIHSIAPDTEIVYVTAYDEYALEAFQLGAADYLVKPLNRERLSRTILRLRQRITVKSKSPRDEKVLYHCLGPTQVRRLDGNLEFLKWRTIKVKELFAYMLLHRGRVISKNVLLELLWPELDERKGLANLQTSINRIRTIWKDTVGEGFISIRYAQNGYVLEVNQLQIDAEQWEQELRQLNPVSIEHASEHERLLDMYGGHFYEEESFVWAEGERQRLKALWLQHAQQLGRFYLSQDLNIKALSVYHKIQNQDPLYEDSYLELMKIYARLNDTGSVDKQYQLIIRMLEQEEEIDPCRDILEWYTQWKQPDKSVFNH</sequence>
<evidence type="ECO:0000313" key="8">
    <source>
        <dbReference type="Proteomes" id="UP001652445"/>
    </source>
</evidence>
<dbReference type="InterPro" id="IPR005158">
    <property type="entry name" value="BTAD"/>
</dbReference>
<organism evidence="7 8">
    <name type="scientific">Paenibacillus baimaensis</name>
    <dbReference type="NCBI Taxonomy" id="2982185"/>
    <lineage>
        <taxon>Bacteria</taxon>
        <taxon>Bacillati</taxon>
        <taxon>Bacillota</taxon>
        <taxon>Bacilli</taxon>
        <taxon>Bacillales</taxon>
        <taxon>Paenibacillaceae</taxon>
        <taxon>Paenibacillus</taxon>
    </lineage>
</organism>
<evidence type="ECO:0000256" key="3">
    <source>
        <dbReference type="ARBA" id="ARBA00023125"/>
    </source>
</evidence>
<feature type="modified residue" description="4-aspartylphosphate" evidence="5">
    <location>
        <position position="53"/>
    </location>
</feature>
<evidence type="ECO:0000259" key="6">
    <source>
        <dbReference type="PROSITE" id="PS50110"/>
    </source>
</evidence>